<dbReference type="KEGG" id="sxn:IAG42_32640"/>
<evidence type="ECO:0000259" key="1">
    <source>
        <dbReference type="Pfam" id="PF13229"/>
    </source>
</evidence>
<dbReference type="InterPro" id="IPR011050">
    <property type="entry name" value="Pectin_lyase_fold/virulence"/>
</dbReference>
<feature type="domain" description="Right handed beta helix" evidence="1">
    <location>
        <begin position="157"/>
        <end position="334"/>
    </location>
</feature>
<dbReference type="SMART" id="SM00710">
    <property type="entry name" value="PbH1"/>
    <property type="match status" value="8"/>
</dbReference>
<name>A0A7H1BGN7_9ACTN</name>
<gene>
    <name evidence="2" type="ORF">IAG42_32640</name>
</gene>
<dbReference type="AlphaFoldDB" id="A0A7H1BGN7"/>
<reference evidence="2 3" key="1">
    <citation type="submission" date="2020-09" db="EMBL/GenBank/DDBJ databases">
        <title>A novel species.</title>
        <authorList>
            <person name="Gao J."/>
        </authorList>
    </citation>
    <scope>NUCLEOTIDE SEQUENCE [LARGE SCALE GENOMIC DNA]</scope>
    <source>
        <strain evidence="2 3">CRXT-Y-14</strain>
    </source>
</reference>
<dbReference type="Proteomes" id="UP000516428">
    <property type="component" value="Chromosome"/>
</dbReference>
<dbReference type="Gene3D" id="2.160.20.10">
    <property type="entry name" value="Single-stranded right-handed beta-helix, Pectin lyase-like"/>
    <property type="match status" value="1"/>
</dbReference>
<dbReference type="PROSITE" id="PS51257">
    <property type="entry name" value="PROKAR_LIPOPROTEIN"/>
    <property type="match status" value="1"/>
</dbReference>
<dbReference type="Pfam" id="PF13229">
    <property type="entry name" value="Beta_helix"/>
    <property type="match status" value="1"/>
</dbReference>
<protein>
    <submittedName>
        <fullName evidence="2">Right-handed parallel beta-helix repeat-containing protein</fullName>
    </submittedName>
</protein>
<keyword evidence="3" id="KW-1185">Reference proteome</keyword>
<organism evidence="2 3">
    <name type="scientific">Streptomyces xanthii</name>
    <dbReference type="NCBI Taxonomy" id="2768069"/>
    <lineage>
        <taxon>Bacteria</taxon>
        <taxon>Bacillati</taxon>
        <taxon>Actinomycetota</taxon>
        <taxon>Actinomycetes</taxon>
        <taxon>Kitasatosporales</taxon>
        <taxon>Streptomycetaceae</taxon>
        <taxon>Streptomyces</taxon>
    </lineage>
</organism>
<accession>A0A7H1BGN7</accession>
<proteinExistence type="predicted"/>
<sequence length="542" mass="56284">MRGVVIALVLGLALLAVGCVATPHYVPPTHTYYLSPDGDDDAAGTSPDTAWRTPARADHVGLVPGDRLLLKGGAHFHGALTVGPREAGDPGRPVVIGSYGTGRATLSSSDAPAVSVRNTGGLEIRGLILRGSGSARKHDPGILLYSDLRNGDRPSGIRIRDVDVAGFRIGVAIGASSHGVGFSEVTVDRTLLHSNKDAGFLSYGPDFKPQAAAYAHRGLTLTDVAAYDNTGDPRAHDRHTGDGIVVGAVRGATLRHVEAHDNGGRAADDAPEGPAGVWAYDSTQVVVEHSAAYRNHTGSSVDGAGFGLDSNVSDSALRRNLAFGNDGPGFYTYQRWENGGHTRNTISDNISADDGRGLPQLGSIAVYGIDLRELAVVRNTVLVSRAPKGPGPALRIQPGEHGVQIRDNLFVTAGAPIVMGDADLKPANVVLQGNAYRAAHGTWQVRWGEHTYDSLASWRAADGQESVEGHPTGLTVDPCLKGGPLPRIRSVADADLATPTCTSLAGEGLALPLPAGAPQPGDADYFGRTPSGGPQVGAVVPR</sequence>
<evidence type="ECO:0000313" key="3">
    <source>
        <dbReference type="Proteomes" id="UP000516428"/>
    </source>
</evidence>
<dbReference type="EMBL" id="CP061281">
    <property type="protein sequence ID" value="QNS07892.1"/>
    <property type="molecule type" value="Genomic_DNA"/>
</dbReference>
<dbReference type="SUPFAM" id="SSF51126">
    <property type="entry name" value="Pectin lyase-like"/>
    <property type="match status" value="1"/>
</dbReference>
<dbReference type="InterPro" id="IPR039448">
    <property type="entry name" value="Beta_helix"/>
</dbReference>
<dbReference type="InterPro" id="IPR012334">
    <property type="entry name" value="Pectin_lyas_fold"/>
</dbReference>
<dbReference type="RefSeq" id="WP_188340553.1">
    <property type="nucleotide sequence ID" value="NZ_CP061281.1"/>
</dbReference>
<evidence type="ECO:0000313" key="2">
    <source>
        <dbReference type="EMBL" id="QNS07892.1"/>
    </source>
</evidence>
<dbReference type="InterPro" id="IPR006626">
    <property type="entry name" value="PbH1"/>
</dbReference>